<keyword evidence="3" id="KW-0645">Protease</keyword>
<dbReference type="Pfam" id="PF12359">
    <property type="entry name" value="DUF3645"/>
    <property type="match status" value="1"/>
</dbReference>
<name>A0A225AHJ9_TALAT</name>
<evidence type="ECO:0000313" key="11">
    <source>
        <dbReference type="Proteomes" id="UP000214365"/>
    </source>
</evidence>
<evidence type="ECO:0000259" key="7">
    <source>
        <dbReference type="Pfam" id="PF12340"/>
    </source>
</evidence>
<dbReference type="InterPro" id="IPR046541">
    <property type="entry name" value="DUF6606"/>
</dbReference>
<dbReference type="Pfam" id="PF20255">
    <property type="entry name" value="DUF6606"/>
    <property type="match status" value="1"/>
</dbReference>
<dbReference type="GO" id="GO:0006508">
    <property type="term" value="P:proteolysis"/>
    <property type="evidence" value="ECO:0007669"/>
    <property type="project" value="UniProtKB-KW"/>
</dbReference>
<dbReference type="InterPro" id="IPR051346">
    <property type="entry name" value="OTU_Deubiquitinase"/>
</dbReference>
<evidence type="ECO:0000256" key="4">
    <source>
        <dbReference type="ARBA" id="ARBA00022786"/>
    </source>
</evidence>
<keyword evidence="11" id="KW-1185">Reference proteome</keyword>
<dbReference type="OrthoDB" id="3182339at2759"/>
<comment type="catalytic activity">
    <reaction evidence="1">
        <text>Thiol-dependent hydrolysis of ester, thioester, amide, peptide and isopeptide bonds formed by the C-terminal Gly of ubiquitin (a 76-residue protein attached to proteins as an intracellular targeting signal).</text>
        <dbReference type="EC" id="3.4.19.12"/>
    </reaction>
</comment>
<sequence>MKAYEKDISRNAALYIAHHVFLPPKLPGSDDYSPECERILIEMLCESLSRFKSFMTDDQHNTIDSAASMLDMVKQVHDSFGHIDEAKLGSALEELCAQGGSLPVHAQAQNAGLIFTNAGDGFVVVEVFELLPRNGFVIQTLGRLRRSFPGRAIKIPLEKFAGSEFLQTAAYSLAKMSHQRVADTKPIVKKAHQKHDEERDATHPKIITELLFAFLQPLGQSVELLFSRNQDQDGPDIYKSFMVFFTACLLKRTQGKLPTDLVHAMQLKISRRLLKLELVNEEQWLKDVQDIMSQTANNLQSQWSKILTQDSPQKTVASLETIDFRENIYSKLPELDNFIKSIGARTSTHTSTDINPRSYSYELKNDELPTLTHTSSASIDIAHQLCAIEMWVATNLGAWLQCHLEQPDTCRDLDSLISSYYKVASSCYSENPEATSEMFLTILELWVALDKSALCLYPILSEYDVGLPGALFDSLLLTSKTQMVRLQSAQVYLSSRLRETTYQSPAIFCDYGGDESFAVRYFEVSDNHQNLRTAIEVEAEKDREKKVAELVMLKREYSELMRLCDESKCRYRTVYTKRGLARQRHVNPCEKCRYKKEADEITIGIHEWPLCNSELKAKATVFETQVPSSFGFWRKTTLYVLFDVFGAKYTKEIKPMNLYHLKHYGCLATHFQAYDNDIRVGLASNAKPHNNTHYSDKNISMVAEEDILLNNGNRYQYYDYVKQTFIGHFEFTDKLKDLCTYKLPLQSVSLQKFLSRPPPNEVISSQSECPSHFALEEYRSLVSIPLGYRIQWQNILLQLAMPAVDYRKQETTLVIFQAIHQAGPMLGDNVLRQGHLLIGDNMFADMLLSNLEDATERLKGNWESYNGFWVFTTLTAKVLYLSPSEPIHQKCLQLLGTLRRISFKWVMYLRRRADESTNNEHKNVLIDMAYRMALICVTSFDCAKEYLNTLLEDPANAKIYLQCAMFMQERTSINYRETNDILVRLLEHRWKRLCHRSASILLASIITNNCTSLNDAISESWPAYRGGFTWVNSESSLCWLKSQCNDDQTVHFNLITGELLMNGSPVGHLPNEYRSHEIYLALFGDAPLEVMLSSEQGMRFVGKAKHSGRTVHLRMEASDLFVRLVNNHGTFELIPRRKLAGKFPVTYVESPGNRIISSVLSSLENTSYIHCTIRHDSSMLEIELPSIDLQFYVHPGEQVIYARQYPGMVIDDNQSLGTLVGLRSRLLLTNQKGSRLLIVPEGDVTWEAYQGHINVYVDKRSMIRSHSYLVDDQLRRLVDNGSLQSKLFLCYLHALTSFCLPDPFTMRTGTEQALSILNSAAVKSFDRLTQENVDLLCRISRMSPGRRYYPPYLREMQVVTWDKEMSFLSQHGCFMKYVKAIFAHDKRMKIFHEDKYVPPQSINYAEDELVGRDCIRSAALRVSGFGAEDHTISKDREYTPRDRGDFSSYGCRTFRIANFIYQGHTTLEYELPSDPQEHLWEFLCNASETTHGPAKQLDPLDLRYDGELIISPSASVSKFWCSFYTSLTRKRAELNKFHVMLWLASMAFSEKADINVLQIMSAFYTLPSQDFPEAPLKSTFDLSKGFAVSDAELRRNMQQSVRSISYSYTEMPLTPEITSEWNLHRKPGFVSLNDIFSFPPLPQFFDNFSSLGEISLLPTVDEADAEPLRLLDQLLRSMIAGCNPGYEEVYLSRLQESLSSLQGRTIKWGVLTPESTKKRVLREHLECSQGRVRISYEVMRSSVLPSTTMQQPGRTQWSRAFLIASSVGQWPRITPTMFLQQLTMSKWHQLSDEWKNSIVSYGIALTGLQRAVRLLSLTGKEDDLIKELQNVGHENWDPRQYPESLLLEIENGIMVRLVQQQIIKEIIDLPKGCNKVMQLNMGEGKSSVIVPILASILADPSSLVRVIVAKPQARQMHHVLVAKLAGLLNRRVYHMPFFRGINPSEYDAEQIGSMCRECVANGGVLLVQPEQLLSFKLMGIEALIADKHALGHSLLKTQHFFDKTSRDVVDESDENFSTKFELVYAMGSQQSIELSPERWLFIPHLLGLVGKLASEVKSDLSHAIEVWQSRPGAFPRTRLLRPEARRELLERISRHICDAEYVIPGLSIHRQSTEIRQATSRYILEREPSTQDISLIQDNASKIWTGTTRKLLLLLRGLLAGGVLPFALEKRWRVAYGLDLKRTPPTKLAVPYRGKDCPTARSEFSDPDTVILLTCLSYYYGGLNDDDLFLAFGHVVKSDQADVEYQLWVEDAPQLDHQFRQLGGMKEFPQKLSASGWDIGEIKTFPTAGFSGTNDSRETLPLSVDQLDLPEQMHTNALVLGYLLQTENSVAIVNPEDTRISGVRSILSMVNSMDQPTQVILDVGAQILESNFKVAKEWLEMTPESRCRAIVFLDDNDEIVVLDRKGWVEPLHISPFAKQMEACYVYLDECHTRGTDLRLPKDYRAAVTLGANLTKDKLVQACMRMRKLGQGQSVVFLIPEEIELKIRSCVSKEENQSLEVSDVLQWAISETMIDTSHNIALWAVQGARYQRQSCIWQHYGGRAKMAVNRAKELLEDDAATLEQRYSPGVRTELPLLEDQYLKYPHMQEIIQRCRQFKNLDVVNASLYEEQERELALEQEREREVQRPRSYDPVQHTLHTEVVNFVDTGELNRESPAFMPAFKALYDTTAAKHLDLSKFPHNHLMVTNDFMRIVQYPKDKSKFVSDLYQRQVQWILTSPNCDEMVIISPFEADQLLPAILQSGKTTLHLYSPRVTLSYQSLGHLSLYNSPVHSLLPLIPRHLITQLNLFAGQVYLSSQMEYLEVCNFLNLASRTTPDGWAVGADGFIISRGGHGGGSAGLAALRAFQTSPVKFFKILMTQIRRHCENYDKTHMGKILNGDLLHAEDFSE</sequence>
<accession>A0A225AHJ9</accession>
<proteinExistence type="predicted"/>
<dbReference type="Proteomes" id="UP000214365">
    <property type="component" value="Unassembled WGS sequence"/>
</dbReference>
<dbReference type="InterPro" id="IPR022105">
    <property type="entry name" value="DUF3645"/>
</dbReference>
<protein>
    <recommendedName>
        <fullName evidence="2">ubiquitinyl hydrolase 1</fullName>
        <ecNumber evidence="2">3.4.19.12</ecNumber>
    </recommendedName>
</protein>
<organism evidence="10 11">
    <name type="scientific">Talaromyces atroroseus</name>
    <dbReference type="NCBI Taxonomy" id="1441469"/>
    <lineage>
        <taxon>Eukaryota</taxon>
        <taxon>Fungi</taxon>
        <taxon>Dikarya</taxon>
        <taxon>Ascomycota</taxon>
        <taxon>Pezizomycotina</taxon>
        <taxon>Eurotiomycetes</taxon>
        <taxon>Eurotiomycetidae</taxon>
        <taxon>Eurotiales</taxon>
        <taxon>Trichocomaceae</taxon>
        <taxon>Talaromyces</taxon>
        <taxon>Talaromyces sect. Trachyspermi</taxon>
    </lineage>
</organism>
<evidence type="ECO:0000259" key="8">
    <source>
        <dbReference type="Pfam" id="PF12359"/>
    </source>
</evidence>
<evidence type="ECO:0000256" key="5">
    <source>
        <dbReference type="ARBA" id="ARBA00022801"/>
    </source>
</evidence>
<evidence type="ECO:0000259" key="9">
    <source>
        <dbReference type="Pfam" id="PF20255"/>
    </source>
</evidence>
<reference evidence="10 11" key="1">
    <citation type="submission" date="2015-06" db="EMBL/GenBank/DDBJ databases">
        <title>Talaromyces atroroseus IBT 11181 draft genome.</title>
        <authorList>
            <person name="Rasmussen K.B."/>
            <person name="Rasmussen S."/>
            <person name="Petersen B."/>
            <person name="Sicheritz-Ponten T."/>
            <person name="Mortensen U.H."/>
            <person name="Thrane U."/>
        </authorList>
    </citation>
    <scope>NUCLEOTIDE SEQUENCE [LARGE SCALE GENOMIC DNA]</scope>
    <source>
        <strain evidence="10 11">IBT 11181</strain>
    </source>
</reference>
<keyword evidence="4" id="KW-0833">Ubl conjugation pathway</keyword>
<dbReference type="GO" id="GO:0004843">
    <property type="term" value="F:cysteine-type deubiquitinase activity"/>
    <property type="evidence" value="ECO:0007669"/>
    <property type="project" value="UniProtKB-EC"/>
</dbReference>
<feature type="domain" description="DUF3638" evidence="7">
    <location>
        <begin position="1833"/>
        <end position="2056"/>
    </location>
</feature>
<dbReference type="STRING" id="1441469.A0A225AHJ9"/>
<dbReference type="PANTHER" id="PTHR13367">
    <property type="entry name" value="UBIQUITIN THIOESTERASE"/>
    <property type="match status" value="1"/>
</dbReference>
<gene>
    <name evidence="10" type="ORF">UA08_03562</name>
</gene>
<evidence type="ECO:0000256" key="6">
    <source>
        <dbReference type="ARBA" id="ARBA00022807"/>
    </source>
</evidence>
<keyword evidence="6" id="KW-0788">Thiol protease</keyword>
<evidence type="ECO:0000256" key="2">
    <source>
        <dbReference type="ARBA" id="ARBA00012759"/>
    </source>
</evidence>
<evidence type="ECO:0000256" key="1">
    <source>
        <dbReference type="ARBA" id="ARBA00000707"/>
    </source>
</evidence>
<dbReference type="RefSeq" id="XP_020121033.1">
    <property type="nucleotide sequence ID" value="XM_020265875.1"/>
</dbReference>
<evidence type="ECO:0000313" key="10">
    <source>
        <dbReference type="EMBL" id="OKL60912.1"/>
    </source>
</evidence>
<dbReference type="InterPro" id="IPR022099">
    <property type="entry name" value="DUF3638"/>
</dbReference>
<feature type="domain" description="DUF6606" evidence="9">
    <location>
        <begin position="16"/>
        <end position="223"/>
    </location>
</feature>
<dbReference type="EC" id="3.4.19.12" evidence="2"/>
<dbReference type="PANTHER" id="PTHR13367:SF34">
    <property type="match status" value="1"/>
</dbReference>
<keyword evidence="5" id="KW-0378">Hydrolase</keyword>
<dbReference type="Pfam" id="PF12340">
    <property type="entry name" value="DUF3638"/>
    <property type="match status" value="1"/>
</dbReference>
<dbReference type="GeneID" id="31003317"/>
<dbReference type="EMBL" id="LFMY01000004">
    <property type="protein sequence ID" value="OKL60912.1"/>
    <property type="molecule type" value="Genomic_DNA"/>
</dbReference>
<evidence type="ECO:0000256" key="3">
    <source>
        <dbReference type="ARBA" id="ARBA00022670"/>
    </source>
</evidence>
<feature type="domain" description="DUF3645" evidence="8">
    <location>
        <begin position="2179"/>
        <end position="2214"/>
    </location>
</feature>
<comment type="caution">
    <text evidence="10">The sequence shown here is derived from an EMBL/GenBank/DDBJ whole genome shotgun (WGS) entry which is preliminary data.</text>
</comment>